<dbReference type="EMBL" id="CM042050">
    <property type="protein sequence ID" value="KAI3734178.1"/>
    <property type="molecule type" value="Genomic_DNA"/>
</dbReference>
<gene>
    <name evidence="1" type="ORF">L6452_13642</name>
</gene>
<keyword evidence="2" id="KW-1185">Reference proteome</keyword>
<reference evidence="2" key="1">
    <citation type="journal article" date="2022" name="Mol. Ecol. Resour.">
        <title>The genomes of chicory, endive, great burdock and yacon provide insights into Asteraceae palaeo-polyploidization history and plant inulin production.</title>
        <authorList>
            <person name="Fan W."/>
            <person name="Wang S."/>
            <person name="Wang H."/>
            <person name="Wang A."/>
            <person name="Jiang F."/>
            <person name="Liu H."/>
            <person name="Zhao H."/>
            <person name="Xu D."/>
            <person name="Zhang Y."/>
        </authorList>
    </citation>
    <scope>NUCLEOTIDE SEQUENCE [LARGE SCALE GENOMIC DNA]</scope>
    <source>
        <strain evidence="2">cv. Niubang</strain>
    </source>
</reference>
<accession>A0ACB9CJ41</accession>
<reference evidence="1 2" key="2">
    <citation type="journal article" date="2022" name="Mol. Ecol. Resour.">
        <title>The genomes of chicory, endive, great burdock and yacon provide insights into Asteraceae paleo-polyploidization history and plant inulin production.</title>
        <authorList>
            <person name="Fan W."/>
            <person name="Wang S."/>
            <person name="Wang H."/>
            <person name="Wang A."/>
            <person name="Jiang F."/>
            <person name="Liu H."/>
            <person name="Zhao H."/>
            <person name="Xu D."/>
            <person name="Zhang Y."/>
        </authorList>
    </citation>
    <scope>NUCLEOTIDE SEQUENCE [LARGE SCALE GENOMIC DNA]</scope>
    <source>
        <strain evidence="2">cv. Niubang</strain>
    </source>
</reference>
<proteinExistence type="predicted"/>
<evidence type="ECO:0000313" key="1">
    <source>
        <dbReference type="EMBL" id="KAI3734178.1"/>
    </source>
</evidence>
<protein>
    <submittedName>
        <fullName evidence="1">Uncharacterized protein</fullName>
    </submittedName>
</protein>
<evidence type="ECO:0000313" key="2">
    <source>
        <dbReference type="Proteomes" id="UP001055879"/>
    </source>
</evidence>
<comment type="caution">
    <text evidence="1">The sequence shown here is derived from an EMBL/GenBank/DDBJ whole genome shotgun (WGS) entry which is preliminary data.</text>
</comment>
<name>A0ACB9CJ41_ARCLA</name>
<sequence length="121" mass="13643">MAVTLFIEMLIHSSVEPERRTCPSVFKAFSELGLARDGGQLHGRILKLGLQFDVYICNSLVYMYVNCGCFGETFELFRDGEDMDVVAWNSMILSLSKFGKIDYARNLLDEMPLRSCVSGTI</sequence>
<organism evidence="1 2">
    <name type="scientific">Arctium lappa</name>
    <name type="common">Greater burdock</name>
    <name type="synonym">Lappa major</name>
    <dbReference type="NCBI Taxonomy" id="4217"/>
    <lineage>
        <taxon>Eukaryota</taxon>
        <taxon>Viridiplantae</taxon>
        <taxon>Streptophyta</taxon>
        <taxon>Embryophyta</taxon>
        <taxon>Tracheophyta</taxon>
        <taxon>Spermatophyta</taxon>
        <taxon>Magnoliopsida</taxon>
        <taxon>eudicotyledons</taxon>
        <taxon>Gunneridae</taxon>
        <taxon>Pentapetalae</taxon>
        <taxon>asterids</taxon>
        <taxon>campanulids</taxon>
        <taxon>Asterales</taxon>
        <taxon>Asteraceae</taxon>
        <taxon>Carduoideae</taxon>
        <taxon>Cardueae</taxon>
        <taxon>Arctiinae</taxon>
        <taxon>Arctium</taxon>
    </lineage>
</organism>
<dbReference type="Proteomes" id="UP001055879">
    <property type="component" value="Linkage Group LG04"/>
</dbReference>